<dbReference type="SMART" id="SM00146">
    <property type="entry name" value="PI3Kc"/>
    <property type="match status" value="1"/>
</dbReference>
<dbReference type="InterPro" id="IPR016024">
    <property type="entry name" value="ARM-type_fold"/>
</dbReference>
<name>A0A1G4IPS6_9SACH</name>
<dbReference type="InterPro" id="IPR018936">
    <property type="entry name" value="PI3/4_kinase_CS"/>
</dbReference>
<dbReference type="PROSITE" id="PS00915">
    <property type="entry name" value="PI3_4_KINASE_1"/>
    <property type="match status" value="1"/>
</dbReference>
<dbReference type="PANTHER" id="PTHR10048">
    <property type="entry name" value="PHOSPHATIDYLINOSITOL KINASE"/>
    <property type="match status" value="1"/>
</dbReference>
<gene>
    <name evidence="10" type="ORF">LAME_0A05402G</name>
</gene>
<feature type="domain" description="PI3K/PI4K catalytic" evidence="8">
    <location>
        <begin position="1591"/>
        <end position="1872"/>
    </location>
</feature>
<evidence type="ECO:0000313" key="11">
    <source>
        <dbReference type="Proteomes" id="UP000191144"/>
    </source>
</evidence>
<protein>
    <recommendedName>
        <fullName evidence="3">1-phosphatidylinositol 4-kinase</fullName>
        <ecNumber evidence="3">2.7.1.67</ecNumber>
    </recommendedName>
</protein>
<comment type="similarity">
    <text evidence="2">Belongs to the PI3/PI4-kinase family. Type III PI4K subfamily.</text>
</comment>
<dbReference type="GO" id="GO:0005886">
    <property type="term" value="C:plasma membrane"/>
    <property type="evidence" value="ECO:0007669"/>
    <property type="project" value="TreeGrafter"/>
</dbReference>
<dbReference type="SMART" id="SM00145">
    <property type="entry name" value="PI3Ka"/>
    <property type="match status" value="1"/>
</dbReference>
<dbReference type="PROSITE" id="PS00916">
    <property type="entry name" value="PI3_4_KINASE_2"/>
    <property type="match status" value="1"/>
</dbReference>
<organism evidence="10 11">
    <name type="scientific">Lachancea meyersii CBS 8951</name>
    <dbReference type="NCBI Taxonomy" id="1266667"/>
    <lineage>
        <taxon>Eukaryota</taxon>
        <taxon>Fungi</taxon>
        <taxon>Dikarya</taxon>
        <taxon>Ascomycota</taxon>
        <taxon>Saccharomycotina</taxon>
        <taxon>Saccharomycetes</taxon>
        <taxon>Saccharomycetales</taxon>
        <taxon>Saccharomycetaceae</taxon>
        <taxon>Lachancea</taxon>
    </lineage>
</organism>
<dbReference type="OrthoDB" id="10264149at2759"/>
<dbReference type="GO" id="GO:0005737">
    <property type="term" value="C:cytoplasm"/>
    <property type="evidence" value="ECO:0007669"/>
    <property type="project" value="TreeGrafter"/>
</dbReference>
<dbReference type="GO" id="GO:0046854">
    <property type="term" value="P:phosphatidylinositol phosphate biosynthetic process"/>
    <property type="evidence" value="ECO:0007669"/>
    <property type="project" value="InterPro"/>
</dbReference>
<evidence type="ECO:0000256" key="7">
    <source>
        <dbReference type="ARBA" id="ARBA00022840"/>
    </source>
</evidence>
<keyword evidence="5" id="KW-0547">Nucleotide-binding</keyword>
<comment type="catalytic activity">
    <reaction evidence="1">
        <text>a 1,2-diacyl-sn-glycero-3-phospho-(1D-myo-inositol) + ATP = a 1,2-diacyl-sn-glycero-3-phospho-(1D-myo-inositol 4-phosphate) + ADP + H(+)</text>
        <dbReference type="Rhea" id="RHEA:19877"/>
        <dbReference type="ChEBI" id="CHEBI:15378"/>
        <dbReference type="ChEBI" id="CHEBI:30616"/>
        <dbReference type="ChEBI" id="CHEBI:57880"/>
        <dbReference type="ChEBI" id="CHEBI:58178"/>
        <dbReference type="ChEBI" id="CHEBI:456216"/>
        <dbReference type="EC" id="2.7.1.67"/>
    </reaction>
</comment>
<dbReference type="EMBL" id="LT598483">
    <property type="protein sequence ID" value="SCU78699.1"/>
    <property type="molecule type" value="Genomic_DNA"/>
</dbReference>
<keyword evidence="11" id="KW-1185">Reference proteome</keyword>
<dbReference type="InterPro" id="IPR000403">
    <property type="entry name" value="PI3/4_kinase_cat_dom"/>
</dbReference>
<dbReference type="PROSITE" id="PS50290">
    <property type="entry name" value="PI3_4_KINASE_3"/>
    <property type="match status" value="1"/>
</dbReference>
<evidence type="ECO:0000256" key="3">
    <source>
        <dbReference type="ARBA" id="ARBA00012169"/>
    </source>
</evidence>
<dbReference type="SUPFAM" id="SSF56112">
    <property type="entry name" value="Protein kinase-like (PK-like)"/>
    <property type="match status" value="1"/>
</dbReference>
<dbReference type="FunFam" id="3.30.1010.10:FF:000014">
    <property type="entry name" value="Phosphatidylinositol 4-kinase STT4"/>
    <property type="match status" value="1"/>
</dbReference>
<dbReference type="InterPro" id="IPR045495">
    <property type="entry name" value="PI4K_N"/>
</dbReference>
<dbReference type="InterPro" id="IPR036940">
    <property type="entry name" value="PI3/4_kinase_cat_sf"/>
</dbReference>
<proteinExistence type="inferred from homology"/>
<dbReference type="PROSITE" id="PS51545">
    <property type="entry name" value="PIK_HELICAL"/>
    <property type="match status" value="1"/>
</dbReference>
<dbReference type="Pfam" id="PF00613">
    <property type="entry name" value="PI3Ka"/>
    <property type="match status" value="1"/>
</dbReference>
<evidence type="ECO:0000256" key="4">
    <source>
        <dbReference type="ARBA" id="ARBA00022679"/>
    </source>
</evidence>
<dbReference type="GO" id="GO:0048015">
    <property type="term" value="P:phosphatidylinositol-mediated signaling"/>
    <property type="evidence" value="ECO:0007669"/>
    <property type="project" value="TreeGrafter"/>
</dbReference>
<dbReference type="FunFam" id="1.25.40.70:FF:000011">
    <property type="entry name" value="Phosphatidylinositol 4-kinase alpha"/>
    <property type="match status" value="1"/>
</dbReference>
<keyword evidence="7" id="KW-0067">ATP-binding</keyword>
<dbReference type="Proteomes" id="UP000191144">
    <property type="component" value="Chromosome A"/>
</dbReference>
<dbReference type="InterPro" id="IPR015433">
    <property type="entry name" value="PI3/4_kinase"/>
</dbReference>
<reference evidence="11" key="1">
    <citation type="submission" date="2016-03" db="EMBL/GenBank/DDBJ databases">
        <authorList>
            <person name="Devillers Hugo."/>
        </authorList>
    </citation>
    <scope>NUCLEOTIDE SEQUENCE [LARGE SCALE GENOMIC DNA]</scope>
</reference>
<accession>A0A1G4IPS6</accession>
<sequence length="1888" mass="213453">MSYFREGNGSLRALALARLTRGSKAQNSGDSIDKLLASLPVSFSSTLGKLYSIPLTLDELEGLLAICKSIPSGELRARSLLKKCILPYLLASPKQRFTEYVVNKYKQRNLKHPSEVLCFELARYVIRATRMFPQLVSETSRICDEYLQVVSNGLTLESLLSLAGFIEASIFENGNSLSSILVSTLRTFVTEDFLYAVEMTTRSCGNKDLLIYHLDRNREISSLLFCELIQRLQVTHACRLLGVPAADSLDSYLLEMQHIKVQKPKEAQFDEFESRLHENREELLEMCAFSFKQVTEIEQGAKYIDLSSQGRLELAFKSKACMLQILSVGMFFDFEVEEFTQLVRDSVVDLPTNTHAMNTTLFTTIVSVASLLNYFTEAVSPDLLRIFPMLVSTKSISNQKVSAVSTTFAKGLKPLTEDAIVGTIYTINNLLALAQDGAPVTTMKGRRLTTTLGSENNFDRLLSSRPTRSNTVGTYQSLQRLKISATHLMGRFSDAVDQENKSIFDGKESGIATHHDELFHNVITATTTIASIYNDQSITALTITILTQKYGTVSPALDTKILIGLAYLALRVNKPEFMLLMKFFHTATNHALERKDSAVMKSVIAAKTLLSQGLFAEKPRGPLYTVYLGYLLDAIVARGDVDRSEHHRSHSEISEVAGQIAIYLKPLAALLPKPGDKPLNLDHDETLTNTFRNVWFNAVVHGFHGEAPLTKEHLDELRIIAYNSPPLASDFPSVNRETSLEMNTILRRGSSNHNIKEQKNTLSGYLPINSVQARTLSTSKVMFLASTLLLENLRCDAGDCSKALLYCSDRSIAKSNIDKSVASISASMIQKYTKLAIQGNPRIFSAEMVAGQLTNIILLLTHRDISLQEAAYTCCDKFIERIPSSLCHRASLYTLLDSLSMLFDSVVACEANKHEVVFDFTLKHSKRKVTLPDSYQWRSVTLEQLQKYATRWVTVILKTANQDAKILLQSYISDFSSIQRLNGVEFGVSFALEMAAKILPVDRELASITKSGYRRPDSISGFLSQHAWRSRYMRDQSVLSSYHDVEVERCELKKAIEEKLTNSKSINYNDLSTFLDLSASLLVLKKGNAATLVYDIVNVPFQVSTSDAIKIATNVWLSVMKERSDISYLLLSEIANCWSYSIENSEGLFSSKHNLKAEDFNMMEYSPYNKKEVNLGAHNASKSLQPHMLIIRFLTSHFEGTMFDSLHLLQIFTKICIQGLKGLKKASLHPFSRMARSELINFGILVFATNAKHNTREVPKLGRTLVDGALGWFEKPKSWPFGANELKIRADLAMLVELYKKLKQNEQTLNAYRGRELTLLQYFLLSEIHAVEGWLRPLAKPMDYTKLPVDLISFAFKKSPSLAVNLADRYPAKKAEDLLQRLIVENPLLCVHTPRTLKPFLSATKRFHYILYWISASPLQSINLFLPQWAQNTYVVQYNVRALESHDVNLTFFYVPQIVQCLRWDPLGYVERFIIDTAKISVLFSHQIIWNMLANSYKDDEGQIPDDLKPSLDQIQDKIVKALSRKQRDFYEREFEFFNEVTGISGKLRPYIKKTKAEKKHKIDEEMSKIVVRDDVYLPSNPDGVVVDIDRLSGKPLQSHAKAPFMATFKIERLELDPETEERRKVEKWQAAIFKVGDDCRQDVLALQLISLFRTIWSCIGLDVYVFPYRVTATAPGCGVIDVLPNSISRDMLGREAVNGLYEYFITKFGHENTAEFQHARNNFVKSLAGYSVISYLLQFKDRHNGNIMYDDQGHCLHIDFGFIFDIVPGGVKFEAVPFKLTKEMVKVMGGSPDTQAYREFEELCIKAYLAARPHVNMILECVRPMLSSGLPCFKGEKTMRNLEARFSPDKSEHEAADFMLGLIKKSYESVFTRGYDEFQRLTNGIPY</sequence>
<evidence type="ECO:0000259" key="9">
    <source>
        <dbReference type="PROSITE" id="PS51545"/>
    </source>
</evidence>
<evidence type="ECO:0000256" key="2">
    <source>
        <dbReference type="ARBA" id="ARBA00006209"/>
    </source>
</evidence>
<dbReference type="Gene3D" id="3.30.1010.10">
    <property type="entry name" value="Phosphatidylinositol 3-kinase Catalytic Subunit, Chain A, domain 4"/>
    <property type="match status" value="1"/>
</dbReference>
<dbReference type="SUPFAM" id="SSF48371">
    <property type="entry name" value="ARM repeat"/>
    <property type="match status" value="1"/>
</dbReference>
<dbReference type="EC" id="2.7.1.67" evidence="3"/>
<dbReference type="Gene3D" id="1.10.1070.11">
    <property type="entry name" value="Phosphatidylinositol 3-/4-kinase, catalytic domain"/>
    <property type="match status" value="1"/>
</dbReference>
<evidence type="ECO:0000259" key="8">
    <source>
        <dbReference type="PROSITE" id="PS50290"/>
    </source>
</evidence>
<dbReference type="GO" id="GO:0005524">
    <property type="term" value="F:ATP binding"/>
    <property type="evidence" value="ECO:0007669"/>
    <property type="project" value="UniProtKB-KW"/>
</dbReference>
<keyword evidence="4" id="KW-0808">Transferase</keyword>
<evidence type="ECO:0000313" key="10">
    <source>
        <dbReference type="EMBL" id="SCU78699.1"/>
    </source>
</evidence>
<dbReference type="InterPro" id="IPR001263">
    <property type="entry name" value="PI3K_accessory_dom"/>
</dbReference>
<evidence type="ECO:0000256" key="1">
    <source>
        <dbReference type="ARBA" id="ARBA00001686"/>
    </source>
</evidence>
<dbReference type="Pfam" id="PF00454">
    <property type="entry name" value="PI3_PI4_kinase"/>
    <property type="match status" value="1"/>
</dbReference>
<dbReference type="FunFam" id="1.10.1070.11:FF:000022">
    <property type="entry name" value="Phosphatidylinositol 4-kinase stt4"/>
    <property type="match status" value="1"/>
</dbReference>
<feature type="domain" description="PIK helical" evidence="9">
    <location>
        <begin position="1338"/>
        <end position="1518"/>
    </location>
</feature>
<dbReference type="InterPro" id="IPR011009">
    <property type="entry name" value="Kinase-like_dom_sf"/>
</dbReference>
<dbReference type="InterPro" id="IPR042236">
    <property type="entry name" value="PI3K_accessory_sf"/>
</dbReference>
<evidence type="ECO:0000256" key="5">
    <source>
        <dbReference type="ARBA" id="ARBA00022741"/>
    </source>
</evidence>
<evidence type="ECO:0000256" key="6">
    <source>
        <dbReference type="ARBA" id="ARBA00022777"/>
    </source>
</evidence>
<dbReference type="Pfam" id="PF19274">
    <property type="entry name" value="PI4K_N"/>
    <property type="match status" value="1"/>
</dbReference>
<dbReference type="CDD" id="cd05167">
    <property type="entry name" value="PI4Kc_III_alpha"/>
    <property type="match status" value="1"/>
</dbReference>
<dbReference type="GO" id="GO:0004430">
    <property type="term" value="F:1-phosphatidylinositol 4-kinase activity"/>
    <property type="evidence" value="ECO:0007669"/>
    <property type="project" value="UniProtKB-EC"/>
</dbReference>
<dbReference type="Gene3D" id="1.25.40.70">
    <property type="entry name" value="Phosphatidylinositol 3-kinase, accessory domain (PIK)"/>
    <property type="match status" value="1"/>
</dbReference>
<keyword evidence="6" id="KW-0418">Kinase</keyword>
<dbReference type="PANTHER" id="PTHR10048:SF15">
    <property type="entry name" value="PHOSPHATIDYLINOSITOL 4-KINASE ALPHA"/>
    <property type="match status" value="1"/>
</dbReference>